<evidence type="ECO:0000313" key="2">
    <source>
        <dbReference type="Proteomes" id="UP001165074"/>
    </source>
</evidence>
<dbReference type="RefSeq" id="WP_285584436.1">
    <property type="nucleotide sequence ID" value="NZ_BSTK01000027.1"/>
</dbReference>
<dbReference type="PANTHER" id="PTHR30298:SF0">
    <property type="entry name" value="PROTEIN YBFL-RELATED"/>
    <property type="match status" value="1"/>
</dbReference>
<gene>
    <name evidence="1" type="ORF">Airi02_102520</name>
</gene>
<dbReference type="NCBIfam" id="NF033564">
    <property type="entry name" value="transpos_ISAs1"/>
    <property type="match status" value="1"/>
</dbReference>
<dbReference type="InterPro" id="IPR047647">
    <property type="entry name" value="ISAs1_transpos"/>
</dbReference>
<organism evidence="1 2">
    <name type="scientific">Actinoallomurus iriomotensis</name>
    <dbReference type="NCBI Taxonomy" id="478107"/>
    <lineage>
        <taxon>Bacteria</taxon>
        <taxon>Bacillati</taxon>
        <taxon>Actinomycetota</taxon>
        <taxon>Actinomycetes</taxon>
        <taxon>Streptosporangiales</taxon>
        <taxon>Thermomonosporaceae</taxon>
        <taxon>Actinoallomurus</taxon>
    </lineage>
</organism>
<dbReference type="AlphaFoldDB" id="A0A9W6SEX4"/>
<keyword evidence="2" id="KW-1185">Reference proteome</keyword>
<evidence type="ECO:0000313" key="1">
    <source>
        <dbReference type="EMBL" id="GLY92324.1"/>
    </source>
</evidence>
<evidence type="ECO:0008006" key="3">
    <source>
        <dbReference type="Google" id="ProtNLM"/>
    </source>
</evidence>
<name>A0A9W6SEX4_9ACTN</name>
<dbReference type="PANTHER" id="PTHR30298">
    <property type="entry name" value="H REPEAT-ASSOCIATED PREDICTED TRANSPOSASE"/>
    <property type="match status" value="1"/>
</dbReference>
<sequence length="250" mass="27831">MRANNGAPGIDKTALAEVEEYGVDRLLGELADELRARRYRPLVARRVMIPKPGAGLRGVTGETEGDVPCPLACGSRYYLLTVKKNQPALYKQLKALPWRHIDDGHSQTIHGHGRTEHRSIKVVTIAEGILFPHAAQAIRITRKTRPRRSGRYKTVTVYAVTSLAAHQARPEELADFIRSHWQIEALHHIRDVTYREDHSQIHTGNGPAVMAALRNPAIGILKFCGWTNIAQADRRHAQDPGRCLSTLGVT</sequence>
<dbReference type="InterPro" id="IPR051698">
    <property type="entry name" value="Transposase_11-like"/>
</dbReference>
<accession>A0A9W6SEX4</accession>
<protein>
    <recommendedName>
        <fullName evidence="3">Transposase</fullName>
    </recommendedName>
</protein>
<dbReference type="Proteomes" id="UP001165074">
    <property type="component" value="Unassembled WGS sequence"/>
</dbReference>
<reference evidence="1" key="1">
    <citation type="submission" date="2023-03" db="EMBL/GenBank/DDBJ databases">
        <title>Actinoallomurus iriomotensis NBRC 103684.</title>
        <authorList>
            <person name="Ichikawa N."/>
            <person name="Sato H."/>
            <person name="Tonouchi N."/>
        </authorList>
    </citation>
    <scope>NUCLEOTIDE SEQUENCE</scope>
    <source>
        <strain evidence="1">NBRC 103684</strain>
    </source>
</reference>
<comment type="caution">
    <text evidence="1">The sequence shown here is derived from an EMBL/GenBank/DDBJ whole genome shotgun (WGS) entry which is preliminary data.</text>
</comment>
<dbReference type="EMBL" id="BSTK01000027">
    <property type="protein sequence ID" value="GLY92324.1"/>
    <property type="molecule type" value="Genomic_DNA"/>
</dbReference>
<proteinExistence type="predicted"/>